<comment type="catalytic activity">
    <reaction evidence="12">
        <text>5,6-dihydrouridine(17) in tRNA + NAD(+) = uridine(17) in tRNA + NADH + H(+)</text>
        <dbReference type="Rhea" id="RHEA:53372"/>
        <dbReference type="Rhea" id="RHEA-COMP:13541"/>
        <dbReference type="Rhea" id="RHEA-COMP:13542"/>
        <dbReference type="ChEBI" id="CHEBI:15378"/>
        <dbReference type="ChEBI" id="CHEBI:57540"/>
        <dbReference type="ChEBI" id="CHEBI:57945"/>
        <dbReference type="ChEBI" id="CHEBI:65315"/>
        <dbReference type="ChEBI" id="CHEBI:74443"/>
        <dbReference type="EC" id="1.3.1.88"/>
    </reaction>
    <physiologicalReaction direction="right-to-left" evidence="12">
        <dbReference type="Rhea" id="RHEA:53374"/>
    </physiologicalReaction>
</comment>
<comment type="catalytic activity">
    <reaction evidence="17">
        <text>5,6-dihydrouridine(17) in tRNA + NADP(+) = uridine(17) in tRNA + NADPH + H(+)</text>
        <dbReference type="Rhea" id="RHEA:53368"/>
        <dbReference type="Rhea" id="RHEA-COMP:13541"/>
        <dbReference type="Rhea" id="RHEA-COMP:13542"/>
        <dbReference type="ChEBI" id="CHEBI:15378"/>
        <dbReference type="ChEBI" id="CHEBI:57783"/>
        <dbReference type="ChEBI" id="CHEBI:58349"/>
        <dbReference type="ChEBI" id="CHEBI:65315"/>
        <dbReference type="ChEBI" id="CHEBI:74443"/>
        <dbReference type="EC" id="1.3.1.88"/>
    </reaction>
    <physiologicalReaction direction="right-to-left" evidence="17">
        <dbReference type="Rhea" id="RHEA:53370"/>
    </physiologicalReaction>
</comment>
<feature type="region of interest" description="Disordered" evidence="18">
    <location>
        <begin position="96"/>
        <end position="135"/>
    </location>
</feature>
<dbReference type="InterPro" id="IPR013785">
    <property type="entry name" value="Aldolase_TIM"/>
</dbReference>
<comment type="catalytic activity">
    <reaction evidence="15">
        <text>5,6-dihydrouridine(16) in tRNA + NAD(+) = uridine(16) in tRNA + NADH + H(+)</text>
        <dbReference type="Rhea" id="RHEA:53380"/>
        <dbReference type="Rhea" id="RHEA-COMP:13543"/>
        <dbReference type="Rhea" id="RHEA-COMP:13544"/>
        <dbReference type="ChEBI" id="CHEBI:15378"/>
        <dbReference type="ChEBI" id="CHEBI:57540"/>
        <dbReference type="ChEBI" id="CHEBI:57945"/>
        <dbReference type="ChEBI" id="CHEBI:65315"/>
        <dbReference type="ChEBI" id="CHEBI:74443"/>
        <dbReference type="EC" id="1.3.1.88"/>
    </reaction>
    <physiologicalReaction direction="right-to-left" evidence="15">
        <dbReference type="Rhea" id="RHEA:53382"/>
    </physiologicalReaction>
</comment>
<dbReference type="HOGENOM" id="CLU_013299_5_1_1"/>
<dbReference type="CDD" id="cd02801">
    <property type="entry name" value="DUS_like_FMN"/>
    <property type="match status" value="1"/>
</dbReference>
<dbReference type="AlphaFoldDB" id="U7PYR1"/>
<feature type="region of interest" description="Disordered" evidence="18">
    <location>
        <begin position="407"/>
        <end position="455"/>
    </location>
</feature>
<feature type="compositionally biased region" description="Basic and acidic residues" evidence="18">
    <location>
        <begin position="583"/>
        <end position="609"/>
    </location>
</feature>
<dbReference type="Gene3D" id="3.20.20.70">
    <property type="entry name" value="Aldolase class I"/>
    <property type="match status" value="1"/>
</dbReference>
<keyword evidence="21" id="KW-1185">Reference proteome</keyword>
<evidence type="ECO:0000256" key="4">
    <source>
        <dbReference type="ARBA" id="ARBA00022664"/>
    </source>
</evidence>
<comment type="catalytic activity">
    <reaction evidence="13">
        <text>5,6-dihydrouridine(16) in tRNA + NADP(+) = uridine(16) in tRNA + NADPH + H(+)</text>
        <dbReference type="Rhea" id="RHEA:53376"/>
        <dbReference type="Rhea" id="RHEA-COMP:13543"/>
        <dbReference type="Rhea" id="RHEA-COMP:13544"/>
        <dbReference type="ChEBI" id="CHEBI:15378"/>
        <dbReference type="ChEBI" id="CHEBI:57783"/>
        <dbReference type="ChEBI" id="CHEBI:58349"/>
        <dbReference type="ChEBI" id="CHEBI:65315"/>
        <dbReference type="ChEBI" id="CHEBI:74443"/>
        <dbReference type="EC" id="1.3.1.88"/>
    </reaction>
    <physiologicalReaction direction="right-to-left" evidence="13">
        <dbReference type="Rhea" id="RHEA:53378"/>
    </physiologicalReaction>
</comment>
<evidence type="ECO:0000256" key="7">
    <source>
        <dbReference type="ARBA" id="ARBA00023002"/>
    </source>
</evidence>
<comment type="cofactor">
    <cofactor evidence="1">
        <name>FMN</name>
        <dbReference type="ChEBI" id="CHEBI:58210"/>
    </cofactor>
</comment>
<feature type="compositionally biased region" description="Polar residues" evidence="18">
    <location>
        <begin position="107"/>
        <end position="126"/>
    </location>
</feature>
<comment type="similarity">
    <text evidence="9">Belongs to the Dus family. Dus1 subfamily.</text>
</comment>
<evidence type="ECO:0000256" key="3">
    <source>
        <dbReference type="ARBA" id="ARBA00022643"/>
    </source>
</evidence>
<feature type="domain" description="DUS-like FMN-binding" evidence="19">
    <location>
        <begin position="147"/>
        <end position="318"/>
    </location>
</feature>
<evidence type="ECO:0000259" key="19">
    <source>
        <dbReference type="Pfam" id="PF01207"/>
    </source>
</evidence>
<keyword evidence="7" id="KW-0560">Oxidoreductase</keyword>
<keyword evidence="4" id="KW-0507">mRNA processing</keyword>
<keyword evidence="8" id="KW-0520">NAD</keyword>
<evidence type="ECO:0000256" key="11">
    <source>
        <dbReference type="ARBA" id="ARBA00045934"/>
    </source>
</evidence>
<feature type="region of interest" description="Disordered" evidence="18">
    <location>
        <begin position="582"/>
        <end position="609"/>
    </location>
</feature>
<dbReference type="EMBL" id="KI440843">
    <property type="protein sequence ID" value="ERT00789.1"/>
    <property type="molecule type" value="Genomic_DNA"/>
</dbReference>
<keyword evidence="3" id="KW-0288">FMN</keyword>
<reference evidence="21" key="1">
    <citation type="journal article" date="2014" name="Genome Announc.">
        <title>Genome sequence of the pathogenic fungus Sporothrix schenckii (ATCC 58251).</title>
        <authorList>
            <person name="Cuomo C.A."/>
            <person name="Rodriguez-Del Valle N."/>
            <person name="Perez-Sanchez L."/>
            <person name="Abouelleil A."/>
            <person name="Goldberg J."/>
            <person name="Young S."/>
            <person name="Zeng Q."/>
            <person name="Birren B.W."/>
        </authorList>
    </citation>
    <scope>NUCLEOTIDE SEQUENCE [LARGE SCALE GENOMIC DNA]</scope>
    <source>
        <strain evidence="21">ATCC 58251 / de Perez 2211183</strain>
    </source>
</reference>
<evidence type="ECO:0000256" key="1">
    <source>
        <dbReference type="ARBA" id="ARBA00001917"/>
    </source>
</evidence>
<evidence type="ECO:0000313" key="21">
    <source>
        <dbReference type="Proteomes" id="UP000018087"/>
    </source>
</evidence>
<evidence type="ECO:0000256" key="8">
    <source>
        <dbReference type="ARBA" id="ARBA00023027"/>
    </source>
</evidence>
<proteinExistence type="inferred from homology"/>
<dbReference type="EC" id="1.3.1.88" evidence="10"/>
<evidence type="ECO:0000256" key="18">
    <source>
        <dbReference type="SAM" id="MobiDB-lite"/>
    </source>
</evidence>
<keyword evidence="6" id="KW-0521">NADP</keyword>
<name>U7PYR1_SPOS1</name>
<dbReference type="PROSITE" id="PS01136">
    <property type="entry name" value="UPF0034"/>
    <property type="match status" value="1"/>
</dbReference>
<dbReference type="GO" id="GO:0017150">
    <property type="term" value="F:tRNA dihydrouridine synthase activity"/>
    <property type="evidence" value="ECO:0007669"/>
    <property type="project" value="InterPro"/>
</dbReference>
<dbReference type="PANTHER" id="PTHR11082:SF5">
    <property type="entry name" value="TRNA-DIHYDROURIDINE(16_17) SYNTHASE [NAD(P)(+)]-LIKE"/>
    <property type="match status" value="1"/>
</dbReference>
<accession>U7PYR1</accession>
<organism evidence="20 21">
    <name type="scientific">Sporothrix schenckii (strain ATCC 58251 / de Perez 2211183)</name>
    <name type="common">Rose-picker's disease fungus</name>
    <dbReference type="NCBI Taxonomy" id="1391915"/>
    <lineage>
        <taxon>Eukaryota</taxon>
        <taxon>Fungi</taxon>
        <taxon>Dikarya</taxon>
        <taxon>Ascomycota</taxon>
        <taxon>Pezizomycotina</taxon>
        <taxon>Sordariomycetes</taxon>
        <taxon>Sordariomycetidae</taxon>
        <taxon>Ophiostomatales</taxon>
        <taxon>Ophiostomataceae</taxon>
        <taxon>Sporothrix</taxon>
    </lineage>
</organism>
<comment type="catalytic activity">
    <reaction evidence="14">
        <text>a 5,6-dihydrouridine in mRNA + NAD(+) = a uridine in mRNA + NADH + H(+)</text>
        <dbReference type="Rhea" id="RHEA:69851"/>
        <dbReference type="Rhea" id="RHEA-COMP:14658"/>
        <dbReference type="Rhea" id="RHEA-COMP:17789"/>
        <dbReference type="ChEBI" id="CHEBI:15378"/>
        <dbReference type="ChEBI" id="CHEBI:57540"/>
        <dbReference type="ChEBI" id="CHEBI:57945"/>
        <dbReference type="ChEBI" id="CHEBI:65315"/>
        <dbReference type="ChEBI" id="CHEBI:74443"/>
    </reaction>
    <physiologicalReaction direction="right-to-left" evidence="14">
        <dbReference type="Rhea" id="RHEA:69853"/>
    </physiologicalReaction>
</comment>
<comment type="catalytic activity">
    <reaction evidence="16">
        <text>a 5,6-dihydrouridine in mRNA + NADP(+) = a uridine in mRNA + NADPH + H(+)</text>
        <dbReference type="Rhea" id="RHEA:69855"/>
        <dbReference type="Rhea" id="RHEA-COMP:14658"/>
        <dbReference type="Rhea" id="RHEA-COMP:17789"/>
        <dbReference type="ChEBI" id="CHEBI:15378"/>
        <dbReference type="ChEBI" id="CHEBI:57783"/>
        <dbReference type="ChEBI" id="CHEBI:58349"/>
        <dbReference type="ChEBI" id="CHEBI:65315"/>
        <dbReference type="ChEBI" id="CHEBI:74443"/>
    </reaction>
    <physiologicalReaction direction="right-to-left" evidence="16">
        <dbReference type="Rhea" id="RHEA:69857"/>
    </physiologicalReaction>
</comment>
<dbReference type="STRING" id="1391915.U7PYR1"/>
<evidence type="ECO:0000256" key="10">
    <source>
        <dbReference type="ARBA" id="ARBA00038890"/>
    </source>
</evidence>
<keyword evidence="5" id="KW-0819">tRNA processing</keyword>
<dbReference type="GO" id="GO:0050660">
    <property type="term" value="F:flavin adenine dinucleotide binding"/>
    <property type="evidence" value="ECO:0007669"/>
    <property type="project" value="InterPro"/>
</dbReference>
<feature type="compositionally biased region" description="Low complexity" evidence="18">
    <location>
        <begin position="326"/>
        <end position="338"/>
    </location>
</feature>
<dbReference type="GO" id="GO:0006397">
    <property type="term" value="P:mRNA processing"/>
    <property type="evidence" value="ECO:0007669"/>
    <property type="project" value="UniProtKB-KW"/>
</dbReference>
<evidence type="ECO:0000256" key="17">
    <source>
        <dbReference type="ARBA" id="ARBA00049467"/>
    </source>
</evidence>
<evidence type="ECO:0000256" key="12">
    <source>
        <dbReference type="ARBA" id="ARBA00047287"/>
    </source>
</evidence>
<feature type="region of interest" description="Disordered" evidence="18">
    <location>
        <begin position="312"/>
        <end position="343"/>
    </location>
</feature>
<gene>
    <name evidence="20" type="ORF">HMPREF1624_02022</name>
</gene>
<evidence type="ECO:0000256" key="13">
    <source>
        <dbReference type="ARBA" id="ARBA00047652"/>
    </source>
</evidence>
<evidence type="ECO:0000313" key="20">
    <source>
        <dbReference type="EMBL" id="ERT00789.1"/>
    </source>
</evidence>
<feature type="compositionally biased region" description="Polar residues" evidence="18">
    <location>
        <begin position="438"/>
        <end position="449"/>
    </location>
</feature>
<evidence type="ECO:0000256" key="5">
    <source>
        <dbReference type="ARBA" id="ARBA00022694"/>
    </source>
</evidence>
<evidence type="ECO:0000256" key="14">
    <source>
        <dbReference type="ARBA" id="ARBA00048342"/>
    </source>
</evidence>
<comment type="function">
    <text evidence="11">Catalyzes the synthesis of dihydrouridine, a modified base found in the D-loop of most tRNAs. Specifically modifies U47 in cytoplasmic tRNAs. Catalyzes the synthesis of dihydrouridine in some mRNAs, thereby affecting their translation.</text>
</comment>
<dbReference type="InterPro" id="IPR018517">
    <property type="entry name" value="tRNA_hU_synthase_CS"/>
</dbReference>
<dbReference type="InterPro" id="IPR035587">
    <property type="entry name" value="DUS-like_FMN-bd"/>
</dbReference>
<evidence type="ECO:0000256" key="15">
    <source>
        <dbReference type="ARBA" id="ARBA00048934"/>
    </source>
</evidence>
<dbReference type="Pfam" id="PF01207">
    <property type="entry name" value="Dus"/>
    <property type="match status" value="1"/>
</dbReference>
<evidence type="ECO:0000256" key="2">
    <source>
        <dbReference type="ARBA" id="ARBA00022630"/>
    </source>
</evidence>
<protein>
    <recommendedName>
        <fullName evidence="10">tRNA-dihydrouridine(16/17) synthase [NAD(P)(+)]</fullName>
        <ecNumber evidence="10">1.3.1.88</ecNumber>
    </recommendedName>
</protein>
<keyword evidence="2" id="KW-0285">Flavoprotein</keyword>
<dbReference type="OrthoDB" id="272303at2759"/>
<sequence length="609" mass="66688">MSPTEAAVPTATAVPPVAEASNGLSKKLHGRAFYESIGSPKHIVAPMVDQSEFAWRMLTRSFLPPDQRTSVLAYSPMLHARLFVDSPRYREQHFEAIKEDSGLRGEATSTPNETGEQQNGGDSANGTGVGTDNGLRPFLDGNPAIDRPLFVQFCANDADALLSAARRVAPYCDAVDLNLGCPQGIARKGHYGAFLQEEPELIAKLIHTLHENLDVPVTAKIRLLDTPEASLQYARTVLAAGASILTVHGRRREQKGHMTGIADWTMLRYLRENLPKETVLFANGNVLEHGDVERCLAATGFDGVMSAEGLLSNPGLFSPPPPPSVSAPEPESSAPAVADPEYYWHTPDPRREYWTSSRPGSRRGGWRIDAVMRRYLDILHVYCLGEAAPPARKPLFIVGDPVEWLKEEEPEQSNTNGAGPKGAENGEPARKKRKQDNHTNGNGNGSATPAQPIPKEIFNSPNFVAVQAHLFHLLRHAVGKHHDIRDRLARTRKADMAGYERILAMLEKRVGQALLAGEDKAFEAEYEAGTDTEVEPEIVDDPNSSAAAIRRCKRPWWVVQPILRPMPAEALAKGAIQLKKKAKAELEKETKEADKNDDTTKEAEAAVVV</sequence>
<dbReference type="SUPFAM" id="SSF51395">
    <property type="entry name" value="FMN-linked oxidoreductases"/>
    <property type="match status" value="1"/>
</dbReference>
<evidence type="ECO:0000256" key="6">
    <source>
        <dbReference type="ARBA" id="ARBA00022857"/>
    </source>
</evidence>
<dbReference type="eggNOG" id="KOG2335">
    <property type="taxonomic scope" value="Eukaryota"/>
</dbReference>
<evidence type="ECO:0000256" key="9">
    <source>
        <dbReference type="ARBA" id="ARBA00038313"/>
    </source>
</evidence>
<dbReference type="Proteomes" id="UP000018087">
    <property type="component" value="Unassembled WGS sequence"/>
</dbReference>
<evidence type="ECO:0000256" key="16">
    <source>
        <dbReference type="ARBA" id="ARBA00049447"/>
    </source>
</evidence>
<dbReference type="PANTHER" id="PTHR11082">
    <property type="entry name" value="TRNA-DIHYDROURIDINE SYNTHASE"/>
    <property type="match status" value="1"/>
</dbReference>